<organism evidence="1 2">
    <name type="scientific">Lodderomyces elongisporus (strain ATCC 11503 / CBS 2605 / JCM 1781 / NBRC 1676 / NRRL YB-4239)</name>
    <name type="common">Yeast</name>
    <name type="synonym">Saccharomyces elongisporus</name>
    <dbReference type="NCBI Taxonomy" id="379508"/>
    <lineage>
        <taxon>Eukaryota</taxon>
        <taxon>Fungi</taxon>
        <taxon>Dikarya</taxon>
        <taxon>Ascomycota</taxon>
        <taxon>Saccharomycotina</taxon>
        <taxon>Pichiomycetes</taxon>
        <taxon>Debaryomycetaceae</taxon>
        <taxon>Candida/Lodderomyces clade</taxon>
        <taxon>Lodderomyces</taxon>
    </lineage>
</organism>
<dbReference type="OrthoDB" id="6222486at2759"/>
<dbReference type="GO" id="GO:0032299">
    <property type="term" value="C:ribonuclease H2 complex"/>
    <property type="evidence" value="ECO:0007669"/>
    <property type="project" value="InterPro"/>
</dbReference>
<dbReference type="PANTHER" id="PTHR47204:SF1">
    <property type="entry name" value="RIBONUCLEASE H2 SUBUNIT C"/>
    <property type="match status" value="1"/>
</dbReference>
<protein>
    <submittedName>
        <fullName evidence="1">Uncharacterized protein</fullName>
    </submittedName>
</protein>
<evidence type="ECO:0000313" key="2">
    <source>
        <dbReference type="Proteomes" id="UP000001996"/>
    </source>
</evidence>
<dbReference type="OMA" id="YVINKSE"/>
<dbReference type="InParanoid" id="A5E4I5"/>
<dbReference type="STRING" id="379508.A5E4I5"/>
<dbReference type="eggNOG" id="ENOG502SBKV">
    <property type="taxonomic scope" value="Eukaryota"/>
</dbReference>
<evidence type="ECO:0000313" key="1">
    <source>
        <dbReference type="EMBL" id="EDK46343.1"/>
    </source>
</evidence>
<keyword evidence="2" id="KW-1185">Reference proteome</keyword>
<proteinExistence type="predicted"/>
<dbReference type="PANTHER" id="PTHR47204">
    <property type="entry name" value="OS02G0168900 PROTEIN"/>
    <property type="match status" value="1"/>
</dbReference>
<name>A5E4I5_LODEL</name>
<dbReference type="HOGENOM" id="CLU_097632_0_1_1"/>
<dbReference type="KEGG" id="lel:PVL30_004243"/>
<dbReference type="GeneID" id="5231468"/>
<reference evidence="1 2" key="1">
    <citation type="journal article" date="2009" name="Nature">
        <title>Evolution of pathogenicity and sexual reproduction in eight Candida genomes.</title>
        <authorList>
            <person name="Butler G."/>
            <person name="Rasmussen M.D."/>
            <person name="Lin M.F."/>
            <person name="Santos M.A."/>
            <person name="Sakthikumar S."/>
            <person name="Munro C.A."/>
            <person name="Rheinbay E."/>
            <person name="Grabherr M."/>
            <person name="Forche A."/>
            <person name="Reedy J.L."/>
            <person name="Agrafioti I."/>
            <person name="Arnaud M.B."/>
            <person name="Bates S."/>
            <person name="Brown A.J."/>
            <person name="Brunke S."/>
            <person name="Costanzo M.C."/>
            <person name="Fitzpatrick D.A."/>
            <person name="de Groot P.W."/>
            <person name="Harris D."/>
            <person name="Hoyer L.L."/>
            <person name="Hube B."/>
            <person name="Klis F.M."/>
            <person name="Kodira C."/>
            <person name="Lennard N."/>
            <person name="Logue M.E."/>
            <person name="Martin R."/>
            <person name="Neiman A.M."/>
            <person name="Nikolaou E."/>
            <person name="Quail M.A."/>
            <person name="Quinn J."/>
            <person name="Santos M.C."/>
            <person name="Schmitzberger F.F."/>
            <person name="Sherlock G."/>
            <person name="Shah P."/>
            <person name="Silverstein K.A."/>
            <person name="Skrzypek M.S."/>
            <person name="Soll D."/>
            <person name="Staggs R."/>
            <person name="Stansfield I."/>
            <person name="Stumpf M.P."/>
            <person name="Sudbery P.E."/>
            <person name="Srikantha T."/>
            <person name="Zeng Q."/>
            <person name="Berman J."/>
            <person name="Berriman M."/>
            <person name="Heitman J."/>
            <person name="Gow N.A."/>
            <person name="Lorenz M.C."/>
            <person name="Birren B.W."/>
            <person name="Kellis M."/>
            <person name="Cuomo C.A."/>
        </authorList>
    </citation>
    <scope>NUCLEOTIDE SEQUENCE [LARGE SCALE GENOMIC DNA]</scope>
    <source>
        <strain evidence="2">ATCC 11503 / BCRC 21390 / CBS 2605 / JCM 1781 / NBRC 1676 / NRRL YB-4239</strain>
    </source>
</reference>
<dbReference type="EMBL" id="CH981529">
    <property type="protein sequence ID" value="EDK46343.1"/>
    <property type="molecule type" value="Genomic_DNA"/>
</dbReference>
<dbReference type="Proteomes" id="UP000001996">
    <property type="component" value="Unassembled WGS sequence"/>
</dbReference>
<sequence>MSTIKVDADKVVPKVTASLLPMHIQHSGAANTAEYFTPSHTTETLRDGSTISTAFFRGCRLIGKDLNLLEQNLQGFVMNSSELLIREENLEDGTETIKSVKSYTPVATFDKLVLFGHDEEVEPNDQWRLITEYLKISNVLHS</sequence>
<dbReference type="GO" id="GO:0006401">
    <property type="term" value="P:RNA catabolic process"/>
    <property type="evidence" value="ECO:0007669"/>
    <property type="project" value="InterPro"/>
</dbReference>
<dbReference type="VEuPathDB" id="FungiDB:LELG_04524"/>
<dbReference type="CDD" id="cd09271">
    <property type="entry name" value="RNase_H2-C"/>
    <property type="match status" value="1"/>
</dbReference>
<dbReference type="Pfam" id="PF08615">
    <property type="entry name" value="RNase_H2_suC"/>
    <property type="match status" value="1"/>
</dbReference>
<gene>
    <name evidence="1" type="ORF">LELG_04524</name>
</gene>
<dbReference type="Gene3D" id="2.40.128.680">
    <property type="match status" value="1"/>
</dbReference>
<dbReference type="AlphaFoldDB" id="A5E4I5"/>
<accession>A5E4I5</accession>
<dbReference type="InterPro" id="IPR013924">
    <property type="entry name" value="RNase_H2_suC"/>
</dbReference>